<accession>A0A9P5PQ60</accession>
<name>A0A9P5PQ60_9AGAR</name>
<keyword evidence="2" id="KW-1185">Reference proteome</keyword>
<feature type="non-terminal residue" evidence="1">
    <location>
        <position position="1"/>
    </location>
</feature>
<dbReference type="EMBL" id="JADNRY010000066">
    <property type="protein sequence ID" value="KAF9067988.1"/>
    <property type="molecule type" value="Genomic_DNA"/>
</dbReference>
<evidence type="ECO:0000313" key="2">
    <source>
        <dbReference type="Proteomes" id="UP000772434"/>
    </source>
</evidence>
<comment type="caution">
    <text evidence="1">The sequence shown here is derived from an EMBL/GenBank/DDBJ whole genome shotgun (WGS) entry which is preliminary data.</text>
</comment>
<dbReference type="Proteomes" id="UP000772434">
    <property type="component" value="Unassembled WGS sequence"/>
</dbReference>
<organism evidence="1 2">
    <name type="scientific">Rhodocollybia butyracea</name>
    <dbReference type="NCBI Taxonomy" id="206335"/>
    <lineage>
        <taxon>Eukaryota</taxon>
        <taxon>Fungi</taxon>
        <taxon>Dikarya</taxon>
        <taxon>Basidiomycota</taxon>
        <taxon>Agaricomycotina</taxon>
        <taxon>Agaricomycetes</taxon>
        <taxon>Agaricomycetidae</taxon>
        <taxon>Agaricales</taxon>
        <taxon>Marasmiineae</taxon>
        <taxon>Omphalotaceae</taxon>
        <taxon>Rhodocollybia</taxon>
    </lineage>
</organism>
<protein>
    <submittedName>
        <fullName evidence="1">Uncharacterized protein</fullName>
    </submittedName>
</protein>
<sequence>MLPGSRQWHQGDDLVQFFRRSGLILDAEPAGLAISAQALMSVTRGPPISHISLRNCNIPSRSLGSCVKLLSESLRELIVIDKATIDNELVKLLTLPDLVDNGQHIEATNEQESMLCPKLEHLTLVNCINATDGLTSQMIKSRLIRNCENLQQLKSVRIEFSQSAYAEDFYQLEKMLKEGLNGGVSMKKGVTLARRKTHFERLAPANVPVLQPPPLWM</sequence>
<dbReference type="SUPFAM" id="SSF52047">
    <property type="entry name" value="RNI-like"/>
    <property type="match status" value="1"/>
</dbReference>
<dbReference type="AlphaFoldDB" id="A0A9P5PQ60"/>
<reference evidence="1" key="1">
    <citation type="submission" date="2020-11" db="EMBL/GenBank/DDBJ databases">
        <authorList>
            <consortium name="DOE Joint Genome Institute"/>
            <person name="Ahrendt S."/>
            <person name="Riley R."/>
            <person name="Andreopoulos W."/>
            <person name="Labutti K."/>
            <person name="Pangilinan J."/>
            <person name="Ruiz-Duenas F.J."/>
            <person name="Barrasa J.M."/>
            <person name="Sanchez-Garcia M."/>
            <person name="Camarero S."/>
            <person name="Miyauchi S."/>
            <person name="Serrano A."/>
            <person name="Linde D."/>
            <person name="Babiker R."/>
            <person name="Drula E."/>
            <person name="Ayuso-Fernandez I."/>
            <person name="Pacheco R."/>
            <person name="Padilla G."/>
            <person name="Ferreira P."/>
            <person name="Barriuso J."/>
            <person name="Kellner H."/>
            <person name="Castanera R."/>
            <person name="Alfaro M."/>
            <person name="Ramirez L."/>
            <person name="Pisabarro A.G."/>
            <person name="Kuo A."/>
            <person name="Tritt A."/>
            <person name="Lipzen A."/>
            <person name="He G."/>
            <person name="Yan M."/>
            <person name="Ng V."/>
            <person name="Cullen D."/>
            <person name="Martin F."/>
            <person name="Rosso M.-N."/>
            <person name="Henrissat B."/>
            <person name="Hibbett D."/>
            <person name="Martinez A.T."/>
            <person name="Grigoriev I.V."/>
        </authorList>
    </citation>
    <scope>NUCLEOTIDE SEQUENCE</scope>
    <source>
        <strain evidence="1">AH 40177</strain>
    </source>
</reference>
<proteinExistence type="predicted"/>
<gene>
    <name evidence="1" type="ORF">BDP27DRAFT_1328098</name>
</gene>
<evidence type="ECO:0000313" key="1">
    <source>
        <dbReference type="EMBL" id="KAF9067988.1"/>
    </source>
</evidence>
<dbReference type="OrthoDB" id="2919606at2759"/>